<protein>
    <submittedName>
        <fullName evidence="2">Uncharacterized protein</fullName>
    </submittedName>
</protein>
<feature type="region of interest" description="Disordered" evidence="1">
    <location>
        <begin position="62"/>
        <end position="118"/>
    </location>
</feature>
<accession>A0A146KNR2</accession>
<feature type="non-terminal residue" evidence="2">
    <location>
        <position position="1"/>
    </location>
</feature>
<dbReference type="AlphaFoldDB" id="A0A146KNR2"/>
<proteinExistence type="predicted"/>
<evidence type="ECO:0000256" key="1">
    <source>
        <dbReference type="SAM" id="MobiDB-lite"/>
    </source>
</evidence>
<gene>
    <name evidence="2" type="ORF">g.19622</name>
</gene>
<organism evidence="2">
    <name type="scientific">Lygus hesperus</name>
    <name type="common">Western plant bug</name>
    <dbReference type="NCBI Taxonomy" id="30085"/>
    <lineage>
        <taxon>Eukaryota</taxon>
        <taxon>Metazoa</taxon>
        <taxon>Ecdysozoa</taxon>
        <taxon>Arthropoda</taxon>
        <taxon>Hexapoda</taxon>
        <taxon>Insecta</taxon>
        <taxon>Pterygota</taxon>
        <taxon>Neoptera</taxon>
        <taxon>Paraneoptera</taxon>
        <taxon>Hemiptera</taxon>
        <taxon>Heteroptera</taxon>
        <taxon>Panheteroptera</taxon>
        <taxon>Cimicomorpha</taxon>
        <taxon>Miridae</taxon>
        <taxon>Mirini</taxon>
        <taxon>Lygus</taxon>
    </lineage>
</organism>
<name>A0A146KNR2_LYGHE</name>
<reference evidence="2" key="1">
    <citation type="journal article" date="2016" name="Gigascience">
        <title>De novo construction of an expanded transcriptome assembly for the western tarnished plant bug, Lygus hesperus.</title>
        <authorList>
            <person name="Tassone E.E."/>
            <person name="Geib S.M."/>
            <person name="Hall B."/>
            <person name="Fabrick J.A."/>
            <person name="Brent C.S."/>
            <person name="Hull J.J."/>
        </authorList>
    </citation>
    <scope>NUCLEOTIDE SEQUENCE</scope>
</reference>
<sequence length="118" mass="12944">AGFTTPPSSEFIGEVQVNIFLILSARSREGGCILEGLRPQNRRGVGETGFMGICRKQLEIRKKQHDDDVEQSGKRSGVHQATTSQTLERRRGPQQCMGPLHLVRPKGPSWGPPGAPQN</sequence>
<evidence type="ECO:0000313" key="2">
    <source>
        <dbReference type="EMBL" id="JAP98067.1"/>
    </source>
</evidence>
<dbReference type="EMBL" id="GDHC01020561">
    <property type="protein sequence ID" value="JAP98067.1"/>
    <property type="molecule type" value="Transcribed_RNA"/>
</dbReference>